<dbReference type="InterPro" id="IPR018392">
    <property type="entry name" value="LysM"/>
</dbReference>
<dbReference type="Pfam" id="PF01476">
    <property type="entry name" value="LysM"/>
    <property type="match status" value="1"/>
</dbReference>
<evidence type="ECO:0000313" key="4">
    <source>
        <dbReference type="Proteomes" id="UP000663937"/>
    </source>
</evidence>
<dbReference type="AlphaFoldDB" id="A0A8A4ZFG1"/>
<dbReference type="Gene3D" id="3.10.350.10">
    <property type="entry name" value="LysM domain"/>
    <property type="match status" value="1"/>
</dbReference>
<dbReference type="SMART" id="SM00257">
    <property type="entry name" value="LysM"/>
    <property type="match status" value="1"/>
</dbReference>
<accession>A0A8A4ZFG1</accession>
<feature type="domain" description="LysM" evidence="2">
    <location>
        <begin position="57"/>
        <end position="107"/>
    </location>
</feature>
<dbReference type="RefSeq" id="WP_227424985.1">
    <property type="nucleotide sequence ID" value="NZ_CP071868.1"/>
</dbReference>
<dbReference type="KEGG" id="psic:J4E96_06630"/>
<proteinExistence type="predicted"/>
<dbReference type="CDD" id="cd00118">
    <property type="entry name" value="LysM"/>
    <property type="match status" value="1"/>
</dbReference>
<evidence type="ECO:0000259" key="2">
    <source>
        <dbReference type="PROSITE" id="PS51782"/>
    </source>
</evidence>
<dbReference type="EMBL" id="CP071868">
    <property type="protein sequence ID" value="QTE30634.1"/>
    <property type="molecule type" value="Genomic_DNA"/>
</dbReference>
<dbReference type="SUPFAM" id="SSF54106">
    <property type="entry name" value="LysM domain"/>
    <property type="match status" value="1"/>
</dbReference>
<protein>
    <submittedName>
        <fullName evidence="3">LysM peptidoglycan-binding domain-containing protein</fullName>
    </submittedName>
</protein>
<organism evidence="3 4">
    <name type="scientific">Pengzhenrongella sicca</name>
    <dbReference type="NCBI Taxonomy" id="2819238"/>
    <lineage>
        <taxon>Bacteria</taxon>
        <taxon>Bacillati</taxon>
        <taxon>Actinomycetota</taxon>
        <taxon>Actinomycetes</taxon>
        <taxon>Micrococcales</taxon>
        <taxon>Pengzhenrongella</taxon>
    </lineage>
</organism>
<evidence type="ECO:0000256" key="1">
    <source>
        <dbReference type="SAM" id="Phobius"/>
    </source>
</evidence>
<feature type="transmembrane region" description="Helical" evidence="1">
    <location>
        <begin position="26"/>
        <end position="47"/>
    </location>
</feature>
<dbReference type="Proteomes" id="UP000663937">
    <property type="component" value="Chromosome"/>
</dbReference>
<sequence length="110" mass="11135">MSTTLILPTGAQGQAELSLTPRGRRVLRVAGVVLLVLVALLGGRAVAGTPSAPISVDTYTVSAGESLWAIASAYTAPHEDVRDTVTELVDLNGLAGSSVQAGEQILVPAG</sequence>
<keyword evidence="1" id="KW-1133">Transmembrane helix</keyword>
<reference evidence="3" key="1">
    <citation type="submission" date="2021-03" db="EMBL/GenBank/DDBJ databases">
        <title>Pengzhenrongella sicca gen. nov., sp. nov., a new member of suborder Micrococcineae isolated from High-Arctic tundra soil.</title>
        <authorList>
            <person name="Peng F."/>
        </authorList>
    </citation>
    <scope>NUCLEOTIDE SEQUENCE</scope>
    <source>
        <strain evidence="3">LRZ-2</strain>
    </source>
</reference>
<name>A0A8A4ZFG1_9MICO</name>
<keyword evidence="1" id="KW-0472">Membrane</keyword>
<dbReference type="InterPro" id="IPR036779">
    <property type="entry name" value="LysM_dom_sf"/>
</dbReference>
<dbReference type="PROSITE" id="PS51782">
    <property type="entry name" value="LYSM"/>
    <property type="match status" value="1"/>
</dbReference>
<gene>
    <name evidence="3" type="ORF">J4E96_06630</name>
</gene>
<keyword evidence="1" id="KW-0812">Transmembrane</keyword>
<evidence type="ECO:0000313" key="3">
    <source>
        <dbReference type="EMBL" id="QTE30634.1"/>
    </source>
</evidence>
<keyword evidence="4" id="KW-1185">Reference proteome</keyword>